<evidence type="ECO:0000259" key="2">
    <source>
        <dbReference type="Pfam" id="PF07885"/>
    </source>
</evidence>
<gene>
    <name evidence="3" type="ORF">BKP35_06950</name>
</gene>
<keyword evidence="1" id="KW-0812">Transmembrane</keyword>
<dbReference type="OrthoDB" id="9813518at2"/>
<feature type="domain" description="Potassium channel" evidence="2">
    <location>
        <begin position="83"/>
        <end position="132"/>
    </location>
</feature>
<dbReference type="Pfam" id="PF07885">
    <property type="entry name" value="Ion_trans_2"/>
    <property type="match status" value="1"/>
</dbReference>
<sequence length="143" mass="15681">MGKIILFLVMLVAVIGIMMSVLLLLKNKPIFQGKRISIRNFIILLMVYITVAVGFGCLYIALELMGVSVLTEGEARVGGSFLHLLEDSMYFSAVTILSVGYGDITPLGIGRWIAMLEAFFGYLLPAAFVVSTVIHYKETVKAN</sequence>
<reference evidence="3 4" key="1">
    <citation type="submission" date="2016-10" db="EMBL/GenBank/DDBJ databases">
        <title>Draft genome sequences of four alkaliphilic bacteria belonging to the Anaerobacillus genus.</title>
        <authorList>
            <person name="Bassil N.M."/>
            <person name="Lloyd J.R."/>
        </authorList>
    </citation>
    <scope>NUCLEOTIDE SEQUENCE [LARGE SCALE GENOMIC DNA]</scope>
    <source>
        <strain evidence="3 4">DSM 15340</strain>
    </source>
</reference>
<name>A0A1S2LPJ6_9BACI</name>
<dbReference type="Proteomes" id="UP000180098">
    <property type="component" value="Unassembled WGS sequence"/>
</dbReference>
<proteinExistence type="predicted"/>
<feature type="transmembrane region" description="Helical" evidence="1">
    <location>
        <begin position="113"/>
        <end position="136"/>
    </location>
</feature>
<comment type="caution">
    <text evidence="3">The sequence shown here is derived from an EMBL/GenBank/DDBJ whole genome shotgun (WGS) entry which is preliminary data.</text>
</comment>
<evidence type="ECO:0000313" key="3">
    <source>
        <dbReference type="EMBL" id="OIJ14296.1"/>
    </source>
</evidence>
<dbReference type="EMBL" id="MLQQ01000008">
    <property type="protein sequence ID" value="OIJ14296.1"/>
    <property type="molecule type" value="Genomic_DNA"/>
</dbReference>
<dbReference type="SUPFAM" id="SSF81324">
    <property type="entry name" value="Voltage-gated potassium channels"/>
    <property type="match status" value="1"/>
</dbReference>
<dbReference type="AlphaFoldDB" id="A0A1S2LPJ6"/>
<evidence type="ECO:0000256" key="1">
    <source>
        <dbReference type="SAM" id="Phobius"/>
    </source>
</evidence>
<keyword evidence="1" id="KW-1133">Transmembrane helix</keyword>
<dbReference type="RefSeq" id="WP_071312653.1">
    <property type="nucleotide sequence ID" value="NZ_MLQQ01000008.1"/>
</dbReference>
<dbReference type="InterPro" id="IPR013099">
    <property type="entry name" value="K_chnl_dom"/>
</dbReference>
<keyword evidence="1" id="KW-0472">Membrane</keyword>
<feature type="transmembrane region" description="Helical" evidence="1">
    <location>
        <begin position="6"/>
        <end position="25"/>
    </location>
</feature>
<accession>A0A1S2LPJ6</accession>
<evidence type="ECO:0000313" key="4">
    <source>
        <dbReference type="Proteomes" id="UP000180098"/>
    </source>
</evidence>
<organism evidence="3 4">
    <name type="scientific">Anaerobacillus arseniciselenatis</name>
    <dbReference type="NCBI Taxonomy" id="85682"/>
    <lineage>
        <taxon>Bacteria</taxon>
        <taxon>Bacillati</taxon>
        <taxon>Bacillota</taxon>
        <taxon>Bacilli</taxon>
        <taxon>Bacillales</taxon>
        <taxon>Bacillaceae</taxon>
        <taxon>Anaerobacillus</taxon>
    </lineage>
</organism>
<protein>
    <submittedName>
        <fullName evidence="3">Ion transporter</fullName>
    </submittedName>
</protein>
<dbReference type="Gene3D" id="1.10.287.70">
    <property type="match status" value="1"/>
</dbReference>
<keyword evidence="4" id="KW-1185">Reference proteome</keyword>
<feature type="transmembrane region" description="Helical" evidence="1">
    <location>
        <begin position="37"/>
        <end position="61"/>
    </location>
</feature>